<dbReference type="KEGG" id="fpz:LA55_1225"/>
<organism evidence="2 3">
    <name type="scientific">Francisella philomiragia</name>
    <dbReference type="NCBI Taxonomy" id="28110"/>
    <lineage>
        <taxon>Bacteria</taxon>
        <taxon>Pseudomonadati</taxon>
        <taxon>Pseudomonadota</taxon>
        <taxon>Gammaproteobacteria</taxon>
        <taxon>Thiotrichales</taxon>
        <taxon>Francisellaceae</taxon>
        <taxon>Francisella</taxon>
    </lineage>
</organism>
<dbReference type="Gene3D" id="3.90.1340.10">
    <property type="entry name" value="Phage tail collar domain"/>
    <property type="match status" value="1"/>
</dbReference>
<dbReference type="InterPro" id="IPR037053">
    <property type="entry name" value="Phage_tail_collar_dom_sf"/>
</dbReference>
<name>A0A0B6CXA9_9GAMM</name>
<evidence type="ECO:0000259" key="1">
    <source>
        <dbReference type="Pfam" id="PF07484"/>
    </source>
</evidence>
<proteinExistence type="predicted"/>
<dbReference type="SUPFAM" id="SSF88874">
    <property type="entry name" value="Receptor-binding domain of short tail fibre protein gp12"/>
    <property type="match status" value="1"/>
</dbReference>
<gene>
    <name evidence="2" type="ORF">LA55_1225</name>
</gene>
<accession>A0A0B6CXA9</accession>
<feature type="domain" description="Phage tail collar" evidence="1">
    <location>
        <begin position="196"/>
        <end position="253"/>
    </location>
</feature>
<sequence>MIQVVITDIGRQKLINDRNNGTANTEISKVSFGTGKYVADATATKLKNQIKELTQVTGSKIDSSTISLNIVDSSNDEYLVSEIGFWLSDGTLFAIYADTKDLLSKTELSYLSIELQIKFDTLDTDSITFGDINVTNPPASETIRGIVQFATQAEVVAGNIADKAISPKTLKNVTSSLVTKNELSKEVSNIQAIPVGTVLAFSSNTIPEGFLLCNGASISRVTYANLFNIIGGIHGSGDGSTTFNIPDLRGLFIRGVGGNSAGLGAFQNMGIQSHSHTYYVGGSALNGRVGINERWAVQPGSTMTSASGGIETRPVNMAFNYIIKF</sequence>
<dbReference type="OrthoDB" id="9810174at2"/>
<dbReference type="AlphaFoldDB" id="A0A0B6CXA9"/>
<dbReference type="InterPro" id="IPR011083">
    <property type="entry name" value="Phage_tail_collar_dom"/>
</dbReference>
<dbReference type="Proteomes" id="UP000031830">
    <property type="component" value="Chromosome"/>
</dbReference>
<evidence type="ECO:0000313" key="3">
    <source>
        <dbReference type="Proteomes" id="UP000031830"/>
    </source>
</evidence>
<dbReference type="RefSeq" id="WP_050022782.1">
    <property type="nucleotide sequence ID" value="NZ_CP009440.1"/>
</dbReference>
<dbReference type="Pfam" id="PF07484">
    <property type="entry name" value="Collar"/>
    <property type="match status" value="1"/>
</dbReference>
<dbReference type="EMBL" id="CP009440">
    <property type="protein sequence ID" value="AJI53465.1"/>
    <property type="molecule type" value="Genomic_DNA"/>
</dbReference>
<protein>
    <submittedName>
        <fullName evidence="2">Phage Tail Collar domain protein</fullName>
    </submittedName>
</protein>
<reference evidence="2 3" key="1">
    <citation type="journal article" date="2015" name="Genome Announc.">
        <title>Genome sequencing of 18 francisella strains to aid in assay development and testing.</title>
        <authorList>
            <person name="Johnson S.L."/>
            <person name="Daligault H.E."/>
            <person name="Davenport K.W."/>
            <person name="Coyne S.R."/>
            <person name="Frey K.G."/>
            <person name="Koroleva G.I."/>
            <person name="Broomall S.M."/>
            <person name="Bishop-Lilly K.A."/>
            <person name="Bruce D.C."/>
            <person name="Chertkov O."/>
            <person name="Freitas T."/>
            <person name="Jaissle J."/>
            <person name="Ladner J.T."/>
            <person name="Rosenzweig C.N."/>
            <person name="Gibbons H.S."/>
            <person name="Palacios G.F."/>
            <person name="Redden C.L."/>
            <person name="Xu Y."/>
            <person name="Minogue T.D."/>
            <person name="Chain P.S."/>
        </authorList>
    </citation>
    <scope>NUCLEOTIDE SEQUENCE [LARGE SCALE GENOMIC DNA]</scope>
    <source>
        <strain evidence="2 3">GA01-2794</strain>
    </source>
</reference>
<evidence type="ECO:0000313" key="2">
    <source>
        <dbReference type="EMBL" id="AJI53465.1"/>
    </source>
</evidence>